<protein>
    <submittedName>
        <fullName evidence="3">Uncharacterized protein</fullName>
    </submittedName>
</protein>
<evidence type="ECO:0000256" key="2">
    <source>
        <dbReference type="SAM" id="SignalP"/>
    </source>
</evidence>
<comment type="caution">
    <text evidence="3">The sequence shown here is derived from an EMBL/GenBank/DDBJ whole genome shotgun (WGS) entry which is preliminary data.</text>
</comment>
<name>A0AAV7RP59_PLEWA</name>
<feature type="region of interest" description="Disordered" evidence="1">
    <location>
        <begin position="43"/>
        <end position="66"/>
    </location>
</feature>
<dbReference type="EMBL" id="JANPWB010000009">
    <property type="protein sequence ID" value="KAJ1153547.1"/>
    <property type="molecule type" value="Genomic_DNA"/>
</dbReference>
<feature type="chain" id="PRO_5043821074" evidence="2">
    <location>
        <begin position="24"/>
        <end position="140"/>
    </location>
</feature>
<keyword evidence="4" id="KW-1185">Reference proteome</keyword>
<feature type="signal peptide" evidence="2">
    <location>
        <begin position="1"/>
        <end position="23"/>
    </location>
</feature>
<evidence type="ECO:0000256" key="1">
    <source>
        <dbReference type="SAM" id="MobiDB-lite"/>
    </source>
</evidence>
<organism evidence="3 4">
    <name type="scientific">Pleurodeles waltl</name>
    <name type="common">Iberian ribbed newt</name>
    <dbReference type="NCBI Taxonomy" id="8319"/>
    <lineage>
        <taxon>Eukaryota</taxon>
        <taxon>Metazoa</taxon>
        <taxon>Chordata</taxon>
        <taxon>Craniata</taxon>
        <taxon>Vertebrata</taxon>
        <taxon>Euteleostomi</taxon>
        <taxon>Amphibia</taxon>
        <taxon>Batrachia</taxon>
        <taxon>Caudata</taxon>
        <taxon>Salamandroidea</taxon>
        <taxon>Salamandridae</taxon>
        <taxon>Pleurodelinae</taxon>
        <taxon>Pleurodeles</taxon>
    </lineage>
</organism>
<evidence type="ECO:0000313" key="3">
    <source>
        <dbReference type="EMBL" id="KAJ1153547.1"/>
    </source>
</evidence>
<feature type="compositionally biased region" description="Polar residues" evidence="1">
    <location>
        <begin position="52"/>
        <end position="66"/>
    </location>
</feature>
<keyword evidence="2" id="KW-0732">Signal</keyword>
<dbReference type="AlphaFoldDB" id="A0AAV7RP59"/>
<sequence>MWAQTTIRFCVLWCCYWETGGSAFKQSPRGVRGSNIYAAHQQQLHQERAGGTVNSPGPSPLTSSTARLGYITEPPIQPRELFGLPQDLLQSPFTFTNRSGRLYSCWNEELTHMASVSRGTDTSGQATPSLHLEDQVRSRM</sequence>
<gene>
    <name evidence="3" type="ORF">NDU88_006306</name>
</gene>
<reference evidence="3" key="1">
    <citation type="journal article" date="2022" name="bioRxiv">
        <title>Sequencing and chromosome-scale assembly of the giantPleurodeles waltlgenome.</title>
        <authorList>
            <person name="Brown T."/>
            <person name="Elewa A."/>
            <person name="Iarovenko S."/>
            <person name="Subramanian E."/>
            <person name="Araus A.J."/>
            <person name="Petzold A."/>
            <person name="Susuki M."/>
            <person name="Suzuki K.-i.T."/>
            <person name="Hayashi T."/>
            <person name="Toyoda A."/>
            <person name="Oliveira C."/>
            <person name="Osipova E."/>
            <person name="Leigh N.D."/>
            <person name="Simon A."/>
            <person name="Yun M.H."/>
        </authorList>
    </citation>
    <scope>NUCLEOTIDE SEQUENCE</scope>
    <source>
        <strain evidence="3">20211129_DDA</strain>
        <tissue evidence="3">Liver</tissue>
    </source>
</reference>
<dbReference type="Proteomes" id="UP001066276">
    <property type="component" value="Chromosome 5"/>
</dbReference>
<proteinExistence type="predicted"/>
<evidence type="ECO:0000313" key="4">
    <source>
        <dbReference type="Proteomes" id="UP001066276"/>
    </source>
</evidence>
<accession>A0AAV7RP59</accession>